<dbReference type="AlphaFoldDB" id="A0A2P2Q2P5"/>
<reference evidence="1" key="1">
    <citation type="submission" date="2018-02" db="EMBL/GenBank/DDBJ databases">
        <title>Rhizophora mucronata_Transcriptome.</title>
        <authorList>
            <person name="Meera S.P."/>
            <person name="Sreeshan A."/>
            <person name="Augustine A."/>
        </authorList>
    </citation>
    <scope>NUCLEOTIDE SEQUENCE</scope>
    <source>
        <tissue evidence="1">Leaf</tissue>
    </source>
</reference>
<accession>A0A2P2Q2P5</accession>
<dbReference type="EMBL" id="GGEC01080802">
    <property type="protein sequence ID" value="MBX61286.1"/>
    <property type="molecule type" value="Transcribed_RNA"/>
</dbReference>
<name>A0A2P2Q2P5_RHIMU</name>
<proteinExistence type="predicted"/>
<sequence>MAVHLHKACFFKVYII</sequence>
<protein>
    <submittedName>
        <fullName evidence="1">Uncharacterized protein</fullName>
    </submittedName>
</protein>
<organism evidence="1">
    <name type="scientific">Rhizophora mucronata</name>
    <name type="common">Asiatic mangrove</name>
    <dbReference type="NCBI Taxonomy" id="61149"/>
    <lineage>
        <taxon>Eukaryota</taxon>
        <taxon>Viridiplantae</taxon>
        <taxon>Streptophyta</taxon>
        <taxon>Embryophyta</taxon>
        <taxon>Tracheophyta</taxon>
        <taxon>Spermatophyta</taxon>
        <taxon>Magnoliopsida</taxon>
        <taxon>eudicotyledons</taxon>
        <taxon>Gunneridae</taxon>
        <taxon>Pentapetalae</taxon>
        <taxon>rosids</taxon>
        <taxon>fabids</taxon>
        <taxon>Malpighiales</taxon>
        <taxon>Rhizophoraceae</taxon>
        <taxon>Rhizophora</taxon>
    </lineage>
</organism>
<evidence type="ECO:0000313" key="1">
    <source>
        <dbReference type="EMBL" id="MBX61286.1"/>
    </source>
</evidence>